<dbReference type="EMBL" id="CCBN010000012">
    <property type="protein sequence ID" value="CDO55890.1"/>
    <property type="molecule type" value="Genomic_DNA"/>
</dbReference>
<dbReference type="OrthoDB" id="6159137at2759"/>
<gene>
    <name evidence="4" type="ORF">BN980_GECA12s03893g</name>
</gene>
<protein>
    <recommendedName>
        <fullName evidence="3">RRM domain-containing protein</fullName>
    </recommendedName>
</protein>
<evidence type="ECO:0000256" key="2">
    <source>
        <dbReference type="SAM" id="MobiDB-lite"/>
    </source>
</evidence>
<dbReference type="GO" id="GO:0003723">
    <property type="term" value="F:RNA binding"/>
    <property type="evidence" value="ECO:0007669"/>
    <property type="project" value="UniProtKB-UniRule"/>
</dbReference>
<dbReference type="Gene3D" id="3.30.70.330">
    <property type="match status" value="1"/>
</dbReference>
<evidence type="ECO:0000259" key="3">
    <source>
        <dbReference type="PROSITE" id="PS50102"/>
    </source>
</evidence>
<dbReference type="CDD" id="cd00590">
    <property type="entry name" value="RRM_SF"/>
    <property type="match status" value="1"/>
</dbReference>
<accession>A0A0J9XG56</accession>
<dbReference type="InterPro" id="IPR000504">
    <property type="entry name" value="RRM_dom"/>
</dbReference>
<reference evidence="4" key="1">
    <citation type="submission" date="2014-03" db="EMBL/GenBank/DDBJ databases">
        <authorList>
            <person name="Casaregola S."/>
        </authorList>
    </citation>
    <scope>NUCLEOTIDE SEQUENCE [LARGE SCALE GENOMIC DNA]</scope>
    <source>
        <strain evidence="4">CLIB 918</strain>
    </source>
</reference>
<feature type="region of interest" description="Disordered" evidence="2">
    <location>
        <begin position="1"/>
        <end position="72"/>
    </location>
</feature>
<name>A0A0J9XG56_GEOCN</name>
<dbReference type="PROSITE" id="PS50102">
    <property type="entry name" value="RRM"/>
    <property type="match status" value="1"/>
</dbReference>
<dbReference type="InterPro" id="IPR050441">
    <property type="entry name" value="RBM"/>
</dbReference>
<dbReference type="Pfam" id="PF00076">
    <property type="entry name" value="RRM_1"/>
    <property type="match status" value="1"/>
</dbReference>
<feature type="region of interest" description="Disordered" evidence="2">
    <location>
        <begin position="147"/>
        <end position="201"/>
    </location>
</feature>
<feature type="compositionally biased region" description="Basic and acidic residues" evidence="2">
    <location>
        <begin position="223"/>
        <end position="276"/>
    </location>
</feature>
<sequence length="294" mass="35702">MTDYEENDRVDEYREVERERERERERSLSPDRRDRSYDRQSLSPRRDSDKPLDSRDDLEPMETEEDAKNEGTNLFVTGLSKAVTEPELAEVFSKYGVVDKCQIMVDPHTKESRGFGFVNMLDVAGADGAISSLNGFLLAGRTLSIEKAKRKRPRTPTPGKYFGPSKARRGRPRFDDRYRDRRYYGGGRRYDDRPRYDDPYRRPRFEERDEYRDRYYRDRGRERIDRGERYSGPRYEDRERYGREYREPYDRRYSREERLPIRDHRDERYRDDRDRYPAPLPPSDGYREREDYRP</sequence>
<comment type="caution">
    <text evidence="4">The sequence shown here is derived from an EMBL/GenBank/DDBJ whole genome shotgun (WGS) entry which is preliminary data.</text>
</comment>
<dbReference type="AlphaFoldDB" id="A0A0J9XG56"/>
<dbReference type="InterPro" id="IPR035979">
    <property type="entry name" value="RBD_domain_sf"/>
</dbReference>
<dbReference type="SMART" id="SM00360">
    <property type="entry name" value="RRM"/>
    <property type="match status" value="1"/>
</dbReference>
<keyword evidence="1" id="KW-0694">RNA-binding</keyword>
<feature type="domain" description="RRM" evidence="3">
    <location>
        <begin position="72"/>
        <end position="150"/>
    </location>
</feature>
<dbReference type="PANTHER" id="PTHR48034">
    <property type="entry name" value="TRANSFORMER-2 SEX-DETERMINING PROTEIN-RELATED"/>
    <property type="match status" value="1"/>
</dbReference>
<evidence type="ECO:0000256" key="1">
    <source>
        <dbReference type="PROSITE-ProRule" id="PRU00176"/>
    </source>
</evidence>
<feature type="compositionally biased region" description="Basic and acidic residues" evidence="2">
    <location>
        <begin position="285"/>
        <end position="294"/>
    </location>
</feature>
<feature type="region of interest" description="Disordered" evidence="2">
    <location>
        <begin position="223"/>
        <end position="294"/>
    </location>
</feature>
<dbReference type="SUPFAM" id="SSF54928">
    <property type="entry name" value="RNA-binding domain, RBD"/>
    <property type="match status" value="1"/>
</dbReference>
<organism evidence="4 5">
    <name type="scientific">Geotrichum candidum</name>
    <name type="common">Oospora lactis</name>
    <name type="synonym">Dipodascus geotrichum</name>
    <dbReference type="NCBI Taxonomy" id="1173061"/>
    <lineage>
        <taxon>Eukaryota</taxon>
        <taxon>Fungi</taxon>
        <taxon>Dikarya</taxon>
        <taxon>Ascomycota</taxon>
        <taxon>Saccharomycotina</taxon>
        <taxon>Dipodascomycetes</taxon>
        <taxon>Dipodascales</taxon>
        <taxon>Dipodascaceae</taxon>
        <taxon>Geotrichum</taxon>
    </lineage>
</organism>
<evidence type="ECO:0000313" key="5">
    <source>
        <dbReference type="Proteomes" id="UP000242525"/>
    </source>
</evidence>
<dbReference type="Proteomes" id="UP000242525">
    <property type="component" value="Unassembled WGS sequence"/>
</dbReference>
<feature type="compositionally biased region" description="Basic and acidic residues" evidence="2">
    <location>
        <begin position="10"/>
        <end position="58"/>
    </location>
</feature>
<dbReference type="InterPro" id="IPR012677">
    <property type="entry name" value="Nucleotide-bd_a/b_plait_sf"/>
</dbReference>
<evidence type="ECO:0000313" key="4">
    <source>
        <dbReference type="EMBL" id="CDO55890.1"/>
    </source>
</evidence>
<keyword evidence="5" id="KW-1185">Reference proteome</keyword>
<proteinExistence type="predicted"/>
<feature type="compositionally biased region" description="Basic and acidic residues" evidence="2">
    <location>
        <begin position="172"/>
        <end position="201"/>
    </location>
</feature>
<dbReference type="STRING" id="1173061.A0A0J9XG56"/>